<dbReference type="InterPro" id="IPR018485">
    <property type="entry name" value="FGGY_C"/>
</dbReference>
<dbReference type="RefSeq" id="WP_078765644.1">
    <property type="nucleotide sequence ID" value="NZ_FUXZ01000004.1"/>
</dbReference>
<gene>
    <name evidence="6" type="ORF">SAMN02745111_00759</name>
</gene>
<dbReference type="GO" id="GO:0005975">
    <property type="term" value="P:carbohydrate metabolic process"/>
    <property type="evidence" value="ECO:0007669"/>
    <property type="project" value="InterPro"/>
</dbReference>
<name>A0A1T4VDQ8_9FIRM</name>
<keyword evidence="2" id="KW-0808">Transferase</keyword>
<keyword evidence="7" id="KW-1185">Reference proteome</keyword>
<protein>
    <submittedName>
        <fullName evidence="6">Sugar (Pentulose or hexulose) kinase</fullName>
    </submittedName>
</protein>
<dbReference type="Proteomes" id="UP000190814">
    <property type="component" value="Unassembled WGS sequence"/>
</dbReference>
<organism evidence="6 7">
    <name type="scientific">Eubacterium uniforme</name>
    <dbReference type="NCBI Taxonomy" id="39495"/>
    <lineage>
        <taxon>Bacteria</taxon>
        <taxon>Bacillati</taxon>
        <taxon>Bacillota</taxon>
        <taxon>Clostridia</taxon>
        <taxon>Eubacteriales</taxon>
        <taxon>Eubacteriaceae</taxon>
        <taxon>Eubacterium</taxon>
    </lineage>
</organism>
<dbReference type="InterPro" id="IPR018484">
    <property type="entry name" value="FGGY_N"/>
</dbReference>
<comment type="similarity">
    <text evidence="1">Belongs to the FGGY kinase family.</text>
</comment>
<evidence type="ECO:0000259" key="4">
    <source>
        <dbReference type="Pfam" id="PF00370"/>
    </source>
</evidence>
<dbReference type="InterPro" id="IPR050406">
    <property type="entry name" value="FGGY_Carb_Kinase"/>
</dbReference>
<dbReference type="Gene3D" id="3.30.420.40">
    <property type="match status" value="2"/>
</dbReference>
<dbReference type="PANTHER" id="PTHR43095">
    <property type="entry name" value="SUGAR KINASE"/>
    <property type="match status" value="1"/>
</dbReference>
<evidence type="ECO:0000313" key="7">
    <source>
        <dbReference type="Proteomes" id="UP000190814"/>
    </source>
</evidence>
<dbReference type="OrthoDB" id="9760563at2"/>
<dbReference type="STRING" id="39495.SAMN02745111_00759"/>
<evidence type="ECO:0000313" key="6">
    <source>
        <dbReference type="EMBL" id="SKA63090.1"/>
    </source>
</evidence>
<evidence type="ECO:0000259" key="5">
    <source>
        <dbReference type="Pfam" id="PF02782"/>
    </source>
</evidence>
<dbReference type="Pfam" id="PF00370">
    <property type="entry name" value="FGGY_N"/>
    <property type="match status" value="1"/>
</dbReference>
<accession>A0A1T4VDQ8</accession>
<feature type="domain" description="Carbohydrate kinase FGGY N-terminal" evidence="4">
    <location>
        <begin position="13"/>
        <end position="237"/>
    </location>
</feature>
<dbReference type="EMBL" id="FUXZ01000004">
    <property type="protein sequence ID" value="SKA63090.1"/>
    <property type="molecule type" value="Genomic_DNA"/>
</dbReference>
<keyword evidence="3 6" id="KW-0418">Kinase</keyword>
<evidence type="ECO:0000256" key="2">
    <source>
        <dbReference type="ARBA" id="ARBA00022679"/>
    </source>
</evidence>
<dbReference type="SUPFAM" id="SSF53067">
    <property type="entry name" value="Actin-like ATPase domain"/>
    <property type="match status" value="2"/>
</dbReference>
<dbReference type="GO" id="GO:0016301">
    <property type="term" value="F:kinase activity"/>
    <property type="evidence" value="ECO:0007669"/>
    <property type="project" value="UniProtKB-KW"/>
</dbReference>
<sequence>MTNKEIIENGQAVVGIEFGSTRIKSVMIDDKGNILASGDFTWENSLVDGIWTYDIELIHKGLRESYGNLVKDVNEKYGVTLKKIKSLGISAMMHGYLAFDKDDNLLVPFRTWRNTITGEAAGKLTDEFGFNIPERWSISHLYQAILNKEAHVKDIAYFTTLAGYIHYKLTGKKVLGVGDASGMFPIDSKTKNYNEDMLSKFRNMISSEGFNWDIKDILPEVLLAGDNAGTLTESGAAFLDVTGNLEAGSLLAPPEGDAGTGMTATGSVKVRTGNVSAGTSVFAMVVLENPVKELHREIDIVTTPCGDDVAMVHCNNCTSDINAWAGIFAGFLKAAGKEVDMNEVYTTMFKSALDADKNCSGVISYNYFSGEQITGLLSGRPMVVRKENANFSFENFMRANLYSAVASLKIGLDILTIDEGVTIDKMIGHGGFFKTPGVGNRIMAAAMNSAVTTLKTAGEGGPWGMALLAAYSSLKEEGKFNGSLDEFLYGEIFSEGDGETVEPDAADVKGFNDFMKDYKAGIAVEKCAVDTL</sequence>
<dbReference type="CDD" id="cd07809">
    <property type="entry name" value="ASKHA_NBD_FGGY_BaXK-like"/>
    <property type="match status" value="1"/>
</dbReference>
<dbReference type="Pfam" id="PF02782">
    <property type="entry name" value="FGGY_C"/>
    <property type="match status" value="1"/>
</dbReference>
<feature type="domain" description="Carbohydrate kinase FGGY C-terminal" evidence="5">
    <location>
        <begin position="274"/>
        <end position="472"/>
    </location>
</feature>
<dbReference type="PANTHER" id="PTHR43095:SF5">
    <property type="entry name" value="XYLULOSE KINASE"/>
    <property type="match status" value="1"/>
</dbReference>
<dbReference type="AlphaFoldDB" id="A0A1T4VDQ8"/>
<proteinExistence type="inferred from homology"/>
<dbReference type="InterPro" id="IPR043129">
    <property type="entry name" value="ATPase_NBD"/>
</dbReference>
<evidence type="ECO:0000256" key="3">
    <source>
        <dbReference type="ARBA" id="ARBA00022777"/>
    </source>
</evidence>
<evidence type="ECO:0000256" key="1">
    <source>
        <dbReference type="ARBA" id="ARBA00009156"/>
    </source>
</evidence>
<reference evidence="6 7" key="1">
    <citation type="submission" date="2017-02" db="EMBL/GenBank/DDBJ databases">
        <authorList>
            <person name="Peterson S.W."/>
        </authorList>
    </citation>
    <scope>NUCLEOTIDE SEQUENCE [LARGE SCALE GENOMIC DNA]</scope>
    <source>
        <strain evidence="6 7">ATCC 35992</strain>
    </source>
</reference>